<feature type="transmembrane region" description="Helical" evidence="1">
    <location>
        <begin position="127"/>
        <end position="146"/>
    </location>
</feature>
<feature type="transmembrane region" description="Helical" evidence="1">
    <location>
        <begin position="33"/>
        <end position="50"/>
    </location>
</feature>
<dbReference type="GO" id="GO:0042392">
    <property type="term" value="F:sphingosine-1-phosphate phosphatase activity"/>
    <property type="evidence" value="ECO:0007669"/>
    <property type="project" value="TreeGrafter"/>
</dbReference>
<dbReference type="Pfam" id="PF01569">
    <property type="entry name" value="PAP2"/>
    <property type="match status" value="1"/>
</dbReference>
<feature type="transmembrane region" description="Helical" evidence="1">
    <location>
        <begin position="92"/>
        <end position="115"/>
    </location>
</feature>
<feature type="domain" description="Phosphatidic acid phosphatase type 2/haloperoxidase" evidence="2">
    <location>
        <begin position="33"/>
        <end position="147"/>
    </location>
</feature>
<dbReference type="PANTHER" id="PTHR14969">
    <property type="entry name" value="SPHINGOSINE-1-PHOSPHATE PHOSPHOHYDROLASE"/>
    <property type="match status" value="1"/>
</dbReference>
<name>A0A6C0JKS9_9ZZZZ</name>
<accession>A0A6C0JKS9</accession>
<keyword evidence="1" id="KW-0472">Membrane</keyword>
<dbReference type="EMBL" id="MN740432">
    <property type="protein sequence ID" value="QHU06365.1"/>
    <property type="molecule type" value="Genomic_DNA"/>
</dbReference>
<protein>
    <recommendedName>
        <fullName evidence="2">Phosphatidic acid phosphatase type 2/haloperoxidase domain-containing protein</fullName>
    </recommendedName>
</protein>
<proteinExistence type="predicted"/>
<dbReference type="PANTHER" id="PTHR14969:SF13">
    <property type="entry name" value="AT30094P"/>
    <property type="match status" value="1"/>
</dbReference>
<dbReference type="InterPro" id="IPR036938">
    <property type="entry name" value="PAP2/HPO_sf"/>
</dbReference>
<organism evidence="3">
    <name type="scientific">viral metagenome</name>
    <dbReference type="NCBI Taxonomy" id="1070528"/>
    <lineage>
        <taxon>unclassified sequences</taxon>
        <taxon>metagenomes</taxon>
        <taxon>organismal metagenomes</taxon>
    </lineage>
</organism>
<sequence>MNMSIIIDKIGFLSPLILLLISIFNLWNQKKYLISYLVFFIGNTIVNKILKSIIKQKRPDNGIKIFNESYTGVEKYGMPSGHLQSVFFSLSFLYLVKGSPIWLIIELFIAAITFYQRWKYKQHTFEQLLFGSIIGIIFAYLSFSITKQWLSVKTLYPTNI</sequence>
<dbReference type="SUPFAM" id="SSF48317">
    <property type="entry name" value="Acid phosphatase/Vanadium-dependent haloperoxidase"/>
    <property type="match status" value="1"/>
</dbReference>
<dbReference type="Gene3D" id="1.20.144.10">
    <property type="entry name" value="Phosphatidic acid phosphatase type 2/haloperoxidase"/>
    <property type="match status" value="1"/>
</dbReference>
<dbReference type="AlphaFoldDB" id="A0A6C0JKS9"/>
<feature type="transmembrane region" description="Helical" evidence="1">
    <location>
        <begin position="7"/>
        <end position="27"/>
    </location>
</feature>
<reference evidence="3" key="1">
    <citation type="journal article" date="2020" name="Nature">
        <title>Giant virus diversity and host interactions through global metagenomics.</title>
        <authorList>
            <person name="Schulz F."/>
            <person name="Roux S."/>
            <person name="Paez-Espino D."/>
            <person name="Jungbluth S."/>
            <person name="Walsh D.A."/>
            <person name="Denef V.J."/>
            <person name="McMahon K.D."/>
            <person name="Konstantinidis K.T."/>
            <person name="Eloe-Fadrosh E.A."/>
            <person name="Kyrpides N.C."/>
            <person name="Woyke T."/>
        </authorList>
    </citation>
    <scope>NUCLEOTIDE SEQUENCE</scope>
    <source>
        <strain evidence="3">GVMAG-M-3300027747-57</strain>
    </source>
</reference>
<evidence type="ECO:0000313" key="3">
    <source>
        <dbReference type="EMBL" id="QHU06365.1"/>
    </source>
</evidence>
<keyword evidence="1" id="KW-0812">Transmembrane</keyword>
<evidence type="ECO:0000256" key="1">
    <source>
        <dbReference type="SAM" id="Phobius"/>
    </source>
</evidence>
<dbReference type="InterPro" id="IPR000326">
    <property type="entry name" value="PAP2/HPO"/>
</dbReference>
<evidence type="ECO:0000259" key="2">
    <source>
        <dbReference type="Pfam" id="PF01569"/>
    </source>
</evidence>
<keyword evidence="1" id="KW-1133">Transmembrane helix</keyword>